<keyword evidence="2" id="KW-1185">Reference proteome</keyword>
<dbReference type="RefSeq" id="WP_230729761.1">
    <property type="nucleotide sequence ID" value="NZ_JAJNDB010000001.1"/>
</dbReference>
<accession>A0ABS8P1E4</accession>
<evidence type="ECO:0000313" key="1">
    <source>
        <dbReference type="EMBL" id="MCD2192070.1"/>
    </source>
</evidence>
<dbReference type="EMBL" id="JAJNDB010000001">
    <property type="protein sequence ID" value="MCD2192070.1"/>
    <property type="molecule type" value="Genomic_DNA"/>
</dbReference>
<evidence type="ECO:0000313" key="2">
    <source>
        <dbReference type="Proteomes" id="UP001199469"/>
    </source>
</evidence>
<protein>
    <recommendedName>
        <fullName evidence="3">Carboxymuconolactone decarboxylase family protein</fullName>
    </recommendedName>
</protein>
<organism evidence="1 2">
    <name type="scientific">Actinomycetospora endophytica</name>
    <dbReference type="NCBI Taxonomy" id="2291215"/>
    <lineage>
        <taxon>Bacteria</taxon>
        <taxon>Bacillati</taxon>
        <taxon>Actinomycetota</taxon>
        <taxon>Actinomycetes</taxon>
        <taxon>Pseudonocardiales</taxon>
        <taxon>Pseudonocardiaceae</taxon>
        <taxon>Actinomycetospora</taxon>
    </lineage>
</organism>
<gene>
    <name evidence="1" type="ORF">LQ327_01520</name>
</gene>
<dbReference type="InterPro" id="IPR029032">
    <property type="entry name" value="AhpD-like"/>
</dbReference>
<dbReference type="Proteomes" id="UP001199469">
    <property type="component" value="Unassembled WGS sequence"/>
</dbReference>
<proteinExistence type="predicted"/>
<comment type="caution">
    <text evidence="1">The sequence shown here is derived from an EMBL/GenBank/DDBJ whole genome shotgun (WGS) entry which is preliminary data.</text>
</comment>
<reference evidence="1 2" key="1">
    <citation type="submission" date="2021-11" db="EMBL/GenBank/DDBJ databases">
        <title>Draft genome sequence of Actinomycetospora sp. SF1 isolated from the rhizosphere soil.</title>
        <authorList>
            <person name="Duangmal K."/>
            <person name="Chantavorakit T."/>
        </authorList>
    </citation>
    <scope>NUCLEOTIDE SEQUENCE [LARGE SCALE GENOMIC DNA]</scope>
    <source>
        <strain evidence="1 2">TBRC 5722</strain>
    </source>
</reference>
<dbReference type="SUPFAM" id="SSF69118">
    <property type="entry name" value="AhpD-like"/>
    <property type="match status" value="1"/>
</dbReference>
<name>A0ABS8P1E4_9PSEU</name>
<sequence>MGVDPIDDDESSPGAVPSLEAVLEAAARRDQRFREMVAVVAHGPGVLPPGVRESLIVGTAPPEGLAAFVAKVADGGLAVTDEDVTALLAAGYDEDAVFECVIAVAVAAGGARLRTVEKLLGASS</sequence>
<evidence type="ECO:0008006" key="3">
    <source>
        <dbReference type="Google" id="ProtNLM"/>
    </source>
</evidence>